<dbReference type="AlphaFoldDB" id="A0A182IWK0"/>
<accession>A0A182IWK0</accession>
<keyword evidence="2" id="KW-1133">Transmembrane helix</keyword>
<evidence type="ECO:0000256" key="3">
    <source>
        <dbReference type="SAM" id="SignalP"/>
    </source>
</evidence>
<keyword evidence="2" id="KW-0472">Membrane</keyword>
<feature type="compositionally biased region" description="Polar residues" evidence="1">
    <location>
        <begin position="124"/>
        <end position="137"/>
    </location>
</feature>
<feature type="compositionally biased region" description="Acidic residues" evidence="1">
    <location>
        <begin position="166"/>
        <end position="175"/>
    </location>
</feature>
<protein>
    <submittedName>
        <fullName evidence="4">Uncharacterized protein</fullName>
    </submittedName>
</protein>
<proteinExistence type="predicted"/>
<dbReference type="VEuPathDB" id="VectorBase:AATE006866"/>
<organism evidence="4">
    <name type="scientific">Anopheles atroparvus</name>
    <name type="common">European mosquito</name>
    <dbReference type="NCBI Taxonomy" id="41427"/>
    <lineage>
        <taxon>Eukaryota</taxon>
        <taxon>Metazoa</taxon>
        <taxon>Ecdysozoa</taxon>
        <taxon>Arthropoda</taxon>
        <taxon>Hexapoda</taxon>
        <taxon>Insecta</taxon>
        <taxon>Pterygota</taxon>
        <taxon>Neoptera</taxon>
        <taxon>Endopterygota</taxon>
        <taxon>Diptera</taxon>
        <taxon>Nematocera</taxon>
        <taxon>Culicoidea</taxon>
        <taxon>Culicidae</taxon>
        <taxon>Anophelinae</taxon>
        <taxon>Anopheles</taxon>
    </lineage>
</organism>
<reference evidence="4" key="1">
    <citation type="submission" date="2022-08" db="UniProtKB">
        <authorList>
            <consortium name="EnsemblMetazoa"/>
        </authorList>
    </citation>
    <scope>IDENTIFICATION</scope>
    <source>
        <strain evidence="4">EBRO</strain>
    </source>
</reference>
<feature type="chain" id="PRO_5043646583" evidence="3">
    <location>
        <begin position="22"/>
        <end position="175"/>
    </location>
</feature>
<keyword evidence="2" id="KW-0812">Transmembrane</keyword>
<evidence type="ECO:0000313" key="4">
    <source>
        <dbReference type="EnsemblMetazoa" id="AATE006866-PA.1"/>
    </source>
</evidence>
<sequence>MKLFQSHSALLFVLIVGLVWSEQLEQDEDTNDLETAESAFLDPKFAIFAGLAGIGALVVKGAALGAGVGKLLLFAKHAGQANSHSSEWDSSSSVSSYSSHSSYPAYKSYSSSHSSSSEAKPTAYTGSLKVSGSLTPVSSQTESPDSSEPTSSSTALPKSQASLSLDDVDDPLPEN</sequence>
<feature type="transmembrane region" description="Helical" evidence="2">
    <location>
        <begin position="45"/>
        <end position="68"/>
    </location>
</feature>
<dbReference type="EnsemblMetazoa" id="AATE006866-RA">
    <property type="protein sequence ID" value="AATE006866-PA.1"/>
    <property type="gene ID" value="AATE006866"/>
</dbReference>
<evidence type="ECO:0000256" key="2">
    <source>
        <dbReference type="SAM" id="Phobius"/>
    </source>
</evidence>
<feature type="compositionally biased region" description="Low complexity" evidence="1">
    <location>
        <begin position="138"/>
        <end position="154"/>
    </location>
</feature>
<feature type="compositionally biased region" description="Low complexity" evidence="1">
    <location>
        <begin position="83"/>
        <end position="117"/>
    </location>
</feature>
<feature type="signal peptide" evidence="3">
    <location>
        <begin position="1"/>
        <end position="21"/>
    </location>
</feature>
<name>A0A182IWK0_ANOAO</name>
<feature type="region of interest" description="Disordered" evidence="1">
    <location>
        <begin position="81"/>
        <end position="175"/>
    </location>
</feature>
<keyword evidence="3" id="KW-0732">Signal</keyword>
<evidence type="ECO:0000256" key="1">
    <source>
        <dbReference type="SAM" id="MobiDB-lite"/>
    </source>
</evidence>